<accession>A0A7M2Y6L0</accession>
<gene>
    <name evidence="1" type="ORF">Q73A0000_02270</name>
</gene>
<proteinExistence type="predicted"/>
<evidence type="ECO:0000313" key="1">
    <source>
        <dbReference type="EMBL" id="QOW09265.1"/>
    </source>
</evidence>
<dbReference type="KEGG" id="kfa:Q73A0000_02270"/>
<dbReference type="EMBL" id="CP040442">
    <property type="protein sequence ID" value="QOW09265.1"/>
    <property type="molecule type" value="Genomic_DNA"/>
</dbReference>
<sequence>MFSQNLKEYRTLIQLSKDSENASKTLIEKSMSSYNTTKEPIFAGFVAVGDFFMAKHAFNPIKKISYFNHGKKMLEMAVATDPSNLEIRLMRLIAQENIPRILGYHQHIDEDRNFLHKNYKKTNDSELKNFIIEYLKL</sequence>
<dbReference type="Proteomes" id="UP000594195">
    <property type="component" value="Chromosome"/>
</dbReference>
<dbReference type="RefSeq" id="WP_193812479.1">
    <property type="nucleotide sequence ID" value="NZ_CP040442.1"/>
</dbReference>
<organism evidence="1 2">
    <name type="scientific">Kaistella flava</name>
    <name type="common">ex Peng et al. 2021</name>
    <dbReference type="NCBI Taxonomy" id="2038776"/>
    <lineage>
        <taxon>Bacteria</taxon>
        <taxon>Pseudomonadati</taxon>
        <taxon>Bacteroidota</taxon>
        <taxon>Flavobacteriia</taxon>
        <taxon>Flavobacteriales</taxon>
        <taxon>Weeksellaceae</taxon>
        <taxon>Chryseobacterium group</taxon>
        <taxon>Kaistella</taxon>
    </lineage>
</organism>
<evidence type="ECO:0000313" key="2">
    <source>
        <dbReference type="Proteomes" id="UP000594195"/>
    </source>
</evidence>
<name>A0A7M2Y6L0_9FLAO</name>
<reference evidence="1 2" key="1">
    <citation type="submission" date="2019-05" db="EMBL/GenBank/DDBJ databases">
        <title>Chryseobacterium sp. isolated from King George Island, maritime Antarctica.</title>
        <authorList>
            <person name="Peng X."/>
        </authorList>
    </citation>
    <scope>NUCLEOTIDE SEQUENCE [LARGE SCALE GENOMIC DNA]</scope>
    <source>
        <strain evidence="1 2">7-3A</strain>
    </source>
</reference>
<keyword evidence="2" id="KW-1185">Reference proteome</keyword>
<dbReference type="AlphaFoldDB" id="A0A7M2Y6L0"/>
<protein>
    <submittedName>
        <fullName evidence="1">Uncharacterized protein</fullName>
    </submittedName>
</protein>